<dbReference type="Pfam" id="PF05222">
    <property type="entry name" value="AlaDh_PNT_N"/>
    <property type="match status" value="1"/>
</dbReference>
<dbReference type="Proteomes" id="UP000192095">
    <property type="component" value="Chromosome"/>
</dbReference>
<reference evidence="4 5" key="1">
    <citation type="journal article" date="2017" name="BMC Genomics">
        <title>Comparative and functional genomics of the Lactococcus lactis taxon; insights into evolution and niche adaptation.</title>
        <authorList>
            <person name="Kelleher P."/>
            <person name="Bottacini F."/>
            <person name="Mahony J."/>
            <person name="Kilcawley K.N."/>
            <person name="van Sinderen D."/>
        </authorList>
    </citation>
    <scope>NUCLEOTIDE SEQUENCE [LARGE SCALE GENOMIC DNA]</scope>
    <source>
        <strain evidence="4 5">UC06</strain>
    </source>
</reference>
<dbReference type="PANTHER" id="PTHR42795:SF1">
    <property type="entry name" value="ALANINE DEHYDROGENASE"/>
    <property type="match status" value="1"/>
</dbReference>
<evidence type="ECO:0000313" key="5">
    <source>
        <dbReference type="Proteomes" id="UP000192095"/>
    </source>
</evidence>
<evidence type="ECO:0000259" key="3">
    <source>
        <dbReference type="SMART" id="SM01003"/>
    </source>
</evidence>
<dbReference type="InterPro" id="IPR007698">
    <property type="entry name" value="AlaDH/PNT_NAD(H)-bd"/>
</dbReference>
<dbReference type="InterPro" id="IPR007886">
    <property type="entry name" value="AlaDH/PNT_N"/>
</dbReference>
<dbReference type="SUPFAM" id="SSF51735">
    <property type="entry name" value="NAD(P)-binding Rossmann-fold domains"/>
    <property type="match status" value="1"/>
</dbReference>
<organism evidence="4 5">
    <name type="scientific">Lactococcus lactis subsp. lactis</name>
    <name type="common">Streptococcus lactis</name>
    <dbReference type="NCBI Taxonomy" id="1360"/>
    <lineage>
        <taxon>Bacteria</taxon>
        <taxon>Bacillati</taxon>
        <taxon>Bacillota</taxon>
        <taxon>Bacilli</taxon>
        <taxon>Lactobacillales</taxon>
        <taxon>Streptococcaceae</taxon>
        <taxon>Lactococcus</taxon>
    </lineage>
</organism>
<name>A0A1V0P0D3_LACLL</name>
<evidence type="ECO:0000256" key="1">
    <source>
        <dbReference type="ARBA" id="ARBA00023002"/>
    </source>
</evidence>
<gene>
    <name evidence="4" type="ORF">LLUC06_0347</name>
</gene>
<feature type="domain" description="Alanine dehydrogenase/pyridine nucleotide transhydrogenase N-terminal" evidence="3">
    <location>
        <begin position="4"/>
        <end position="129"/>
    </location>
</feature>
<dbReference type="SUPFAM" id="SSF52283">
    <property type="entry name" value="Formate/glycerate dehydrogenase catalytic domain-like"/>
    <property type="match status" value="1"/>
</dbReference>
<dbReference type="PANTHER" id="PTHR42795">
    <property type="entry name" value="ALANINE DEHYDROGENASE"/>
    <property type="match status" value="1"/>
</dbReference>
<dbReference type="SMART" id="SM01002">
    <property type="entry name" value="AlaDh_PNT_C"/>
    <property type="match status" value="1"/>
</dbReference>
<feature type="domain" description="Alanine dehydrogenase/pyridine nucleotide transhydrogenase NAD(H)-binding" evidence="2">
    <location>
        <begin position="140"/>
        <end position="272"/>
    </location>
</feature>
<keyword evidence="1" id="KW-0560">Oxidoreductase</keyword>
<sequence length="317" mass="35294">MILGLIKSNFPGERRVALLPEDINNFENEIFIEQGFGDSLDIEDAEYEKAGCRILSRSGVFEQSDAIFSLKLIQSVDYPLIKFGQLIIGWTHPYGSGKSFMKEQAYPKELVVVDLDSNLPEIFYKKEVIRAPLPEGLFQMNSFYAGFAGTINALLAFGLVPDNKTKIAILGSGNVSQGAFNAISKFSTNVKMFYRRTMPIFEKTYAEYDVIINGIEVGTENSPILSLSEQQHLKKGTLIIDCAADAGNAIQGSHFTEIGAPIYKENGIYYYVVPNTPSIVHRSISSILSKTLSEHIFKRDVNQFNKIKDIGSLYDGK</sequence>
<dbReference type="SMART" id="SM01003">
    <property type="entry name" value="AlaDh_PNT_N"/>
    <property type="match status" value="1"/>
</dbReference>
<dbReference type="EMBL" id="CP015902">
    <property type="protein sequence ID" value="ARE19894.1"/>
    <property type="molecule type" value="Genomic_DNA"/>
</dbReference>
<accession>A0A1V0P0D3</accession>
<proteinExistence type="predicted"/>
<dbReference type="AlphaFoldDB" id="A0A1V0P0D3"/>
<evidence type="ECO:0000259" key="2">
    <source>
        <dbReference type="SMART" id="SM01002"/>
    </source>
</evidence>
<dbReference type="RefSeq" id="WP_081213342.1">
    <property type="nucleotide sequence ID" value="NZ_CP015902.2"/>
</dbReference>
<evidence type="ECO:0000313" key="4">
    <source>
        <dbReference type="EMBL" id="ARE19894.1"/>
    </source>
</evidence>
<dbReference type="GO" id="GO:0006524">
    <property type="term" value="P:alanine catabolic process"/>
    <property type="evidence" value="ECO:0007669"/>
    <property type="project" value="TreeGrafter"/>
</dbReference>
<protein>
    <submittedName>
        <fullName evidence="4">N(5)-(Carboxyethyl)ornithine synthase</fullName>
    </submittedName>
</protein>
<dbReference type="Pfam" id="PF01262">
    <property type="entry name" value="AlaDh_PNT_C"/>
    <property type="match status" value="1"/>
</dbReference>
<dbReference type="GO" id="GO:0000286">
    <property type="term" value="F:alanine dehydrogenase activity"/>
    <property type="evidence" value="ECO:0007669"/>
    <property type="project" value="TreeGrafter"/>
</dbReference>
<dbReference type="GO" id="GO:0005886">
    <property type="term" value="C:plasma membrane"/>
    <property type="evidence" value="ECO:0007669"/>
    <property type="project" value="TreeGrafter"/>
</dbReference>
<dbReference type="Gene3D" id="3.40.50.720">
    <property type="entry name" value="NAD(P)-binding Rossmann-like Domain"/>
    <property type="match status" value="2"/>
</dbReference>
<dbReference type="InterPro" id="IPR036291">
    <property type="entry name" value="NAD(P)-bd_dom_sf"/>
</dbReference>